<name>A0ABN1JZM0_9BURK</name>
<comment type="caution">
    <text evidence="1">The sequence shown here is derived from an EMBL/GenBank/DDBJ whole genome shotgun (WGS) entry which is preliminary data.</text>
</comment>
<evidence type="ECO:0000313" key="2">
    <source>
        <dbReference type="Proteomes" id="UP001500279"/>
    </source>
</evidence>
<accession>A0ABN1JZM0</accession>
<sequence>MQPLKPDDKKDILTANPAADAVDLQDYEELLARRFTMDPDQPLPAQDPSAGAVPPTLEQELKRLHDKIYNRKPGP</sequence>
<dbReference type="Proteomes" id="UP001500279">
    <property type="component" value="Unassembled WGS sequence"/>
</dbReference>
<dbReference type="RefSeq" id="WP_141285306.1">
    <property type="nucleotide sequence ID" value="NZ_BAAAEW010000011.1"/>
</dbReference>
<reference evidence="1 2" key="1">
    <citation type="journal article" date="2019" name="Int. J. Syst. Evol. Microbiol.">
        <title>The Global Catalogue of Microorganisms (GCM) 10K type strain sequencing project: providing services to taxonomists for standard genome sequencing and annotation.</title>
        <authorList>
            <consortium name="The Broad Institute Genomics Platform"/>
            <consortium name="The Broad Institute Genome Sequencing Center for Infectious Disease"/>
            <person name="Wu L."/>
            <person name="Ma J."/>
        </authorList>
    </citation>
    <scope>NUCLEOTIDE SEQUENCE [LARGE SCALE GENOMIC DNA]</scope>
    <source>
        <strain evidence="1 2">JCM 15503</strain>
    </source>
</reference>
<gene>
    <name evidence="1" type="ORF">GCM10009107_21920</name>
</gene>
<protein>
    <submittedName>
        <fullName evidence="1">Uncharacterized protein</fullName>
    </submittedName>
</protein>
<dbReference type="EMBL" id="BAAAEW010000011">
    <property type="protein sequence ID" value="GAA0750360.1"/>
    <property type="molecule type" value="Genomic_DNA"/>
</dbReference>
<evidence type="ECO:0000313" key="1">
    <source>
        <dbReference type="EMBL" id="GAA0750360.1"/>
    </source>
</evidence>
<keyword evidence="2" id="KW-1185">Reference proteome</keyword>
<proteinExistence type="predicted"/>
<organism evidence="1 2">
    <name type="scientific">Ideonella azotifigens</name>
    <dbReference type="NCBI Taxonomy" id="513160"/>
    <lineage>
        <taxon>Bacteria</taxon>
        <taxon>Pseudomonadati</taxon>
        <taxon>Pseudomonadota</taxon>
        <taxon>Betaproteobacteria</taxon>
        <taxon>Burkholderiales</taxon>
        <taxon>Sphaerotilaceae</taxon>
        <taxon>Ideonella</taxon>
    </lineage>
</organism>